<dbReference type="InterPro" id="IPR019452">
    <property type="entry name" value="VPS39/TGF_beta_rcpt-assoc_1"/>
</dbReference>
<dbReference type="PANTHER" id="PTHR12894:SF49">
    <property type="entry name" value="VAM6_VPS39-LIKE PROTEIN"/>
    <property type="match status" value="1"/>
</dbReference>
<dbReference type="InterPro" id="IPR032914">
    <property type="entry name" value="Vam6/VPS39/TRAP1"/>
</dbReference>
<accession>A0ABY7FBJ4</accession>
<gene>
    <name evidence="5" type="ORF">MAR_001308</name>
</gene>
<sequence length="919" mass="105392">MHDAYEAGTILERLPLKIESIACYDEVLLVGTKDGPLLKYTVKKIRIGADVKYEVALEKSYKSFSKKPIQQLCAVPELFLLISLSDSVVSVHDLTSFTPITTLAKTRGASLFATHVQNHISMSGDKQTTLKMCVANRRKIHLMYWKNRDFTDMDADLSVYDIPRSIVWCKEKLCVGFKRDYYILKVGTGDPKELFPLGSKQPEPVISPFKDDGFILGRDDQSIFVDNDGTPTKKHPVKWTDIPVSIVHETPYLIALLSKVIEVRTIEPHLMIQSINLQNARCICQGNGQLYVASSNHVWRLSAVPISTQIRQLLGNKEFELALQLANMTDEPERDKKVRIDHIQQLYAVNLFCKKEFEKSMNIFVKLDTDPSHVIGLFPNLLPPDFRKSLDYPEKLPDLQGGDLEKGLLALTDYLNDEGNKLVVSKEQLSQIIDTTLMKCYLQTNDALVASLLRLKDNKVHVEEAERSLKKKEKYSELIILYEKKGLHEKALNTLMKQATRPNSLLHGCDRTVQYLQHLGPDHLKLIFEYAEWVIRENPEEGIKIFTEDLPEVENLPRQLVLEYLENIDRNNKDLAIKYLEHVIYMWNDNSEGMHSRFAHLLREKVQRYMPEYLAQLPEGHMPCKAGKEVGELGEYRTKLINFLQTSTFYRPEELLPRFKMTDPILAEEYCRTYYKKGKPGDKDVYLEPPDHSVLGLPAFKDGQKPKPNIEEALRIMEEHAGCIDTTRALELLPADTRIVDILTFLENVLELKAATKNKNRVHEQRMFYEKEKVVITDLKSCMVCKKRIGNRYKQLVITDLKTSMVGKKHIGNRYKQLVITDLKTSMVGKKHIGNRYKQLVITDLKAVWWARNTLETGTNSLLLLISKAVWWARNPLETGTNSFFFARYPNGVIVHYGCCKDPKVPPGEAVLDIPTSMK</sequence>
<evidence type="ECO:0000259" key="4">
    <source>
        <dbReference type="PROSITE" id="PS50219"/>
    </source>
</evidence>
<dbReference type="Pfam" id="PF10366">
    <property type="entry name" value="Vps39_1"/>
    <property type="match status" value="1"/>
</dbReference>
<keyword evidence="2" id="KW-0472">Membrane</keyword>
<evidence type="ECO:0000256" key="1">
    <source>
        <dbReference type="ARBA" id="ARBA00004184"/>
    </source>
</evidence>
<dbReference type="PANTHER" id="PTHR12894">
    <property type="entry name" value="CNH DOMAIN CONTAINING"/>
    <property type="match status" value="1"/>
</dbReference>
<proteinExistence type="inferred from homology"/>
<evidence type="ECO:0000313" key="6">
    <source>
        <dbReference type="Proteomes" id="UP001164746"/>
    </source>
</evidence>
<evidence type="ECO:0000256" key="3">
    <source>
        <dbReference type="ARBA" id="ARBA00038201"/>
    </source>
</evidence>
<evidence type="ECO:0000256" key="2">
    <source>
        <dbReference type="ARBA" id="ARBA00023136"/>
    </source>
</evidence>
<dbReference type="EMBL" id="CP111022">
    <property type="protein sequence ID" value="WAR19470.1"/>
    <property type="molecule type" value="Genomic_DNA"/>
</dbReference>
<keyword evidence="6" id="KW-1185">Reference proteome</keyword>
<protein>
    <submittedName>
        <fullName evidence="5">VPS39-like protein</fullName>
    </submittedName>
</protein>
<feature type="domain" description="CNH" evidence="4">
    <location>
        <begin position="15"/>
        <end position="290"/>
    </location>
</feature>
<dbReference type="Pfam" id="PF00780">
    <property type="entry name" value="CNH"/>
    <property type="match status" value="1"/>
</dbReference>
<dbReference type="PROSITE" id="PS50219">
    <property type="entry name" value="CNH"/>
    <property type="match status" value="1"/>
</dbReference>
<reference evidence="5" key="1">
    <citation type="submission" date="2022-11" db="EMBL/GenBank/DDBJ databases">
        <title>Centuries of genome instability and evolution in soft-shell clam transmissible cancer (bioRxiv).</title>
        <authorList>
            <person name="Hart S.F.M."/>
            <person name="Yonemitsu M.A."/>
            <person name="Giersch R.M."/>
            <person name="Beal B.F."/>
            <person name="Arriagada G."/>
            <person name="Davis B.W."/>
            <person name="Ostrander E.A."/>
            <person name="Goff S.P."/>
            <person name="Metzger M.J."/>
        </authorList>
    </citation>
    <scope>NUCLEOTIDE SEQUENCE</scope>
    <source>
        <strain evidence="5">MELC-2E11</strain>
        <tissue evidence="5">Siphon/mantle</tissue>
    </source>
</reference>
<dbReference type="Proteomes" id="UP001164746">
    <property type="component" value="Chromosome 11"/>
</dbReference>
<dbReference type="SMART" id="SM00036">
    <property type="entry name" value="CNH"/>
    <property type="match status" value="1"/>
</dbReference>
<name>A0ABY7FBJ4_MYAAR</name>
<evidence type="ECO:0000313" key="5">
    <source>
        <dbReference type="EMBL" id="WAR19470.1"/>
    </source>
</evidence>
<dbReference type="InterPro" id="IPR001180">
    <property type="entry name" value="CNH_dom"/>
</dbReference>
<organism evidence="5 6">
    <name type="scientific">Mya arenaria</name>
    <name type="common">Soft-shell clam</name>
    <dbReference type="NCBI Taxonomy" id="6604"/>
    <lineage>
        <taxon>Eukaryota</taxon>
        <taxon>Metazoa</taxon>
        <taxon>Spiralia</taxon>
        <taxon>Lophotrochozoa</taxon>
        <taxon>Mollusca</taxon>
        <taxon>Bivalvia</taxon>
        <taxon>Autobranchia</taxon>
        <taxon>Heteroconchia</taxon>
        <taxon>Euheterodonta</taxon>
        <taxon>Imparidentia</taxon>
        <taxon>Neoheterodontei</taxon>
        <taxon>Myida</taxon>
        <taxon>Myoidea</taxon>
        <taxon>Myidae</taxon>
        <taxon>Mya</taxon>
    </lineage>
</organism>
<comment type="similarity">
    <text evidence="3">Belongs to the VAM6/VPS39 family.</text>
</comment>
<comment type="subcellular location">
    <subcellularLocation>
        <location evidence="1">Endomembrane system</location>
        <topology evidence="1">Peripheral membrane protein</topology>
    </subcellularLocation>
</comment>